<proteinExistence type="predicted"/>
<feature type="region of interest" description="Disordered" evidence="1">
    <location>
        <begin position="33"/>
        <end position="60"/>
    </location>
</feature>
<dbReference type="EMBL" id="JAMZMK010008565">
    <property type="protein sequence ID" value="KAI7739815.1"/>
    <property type="molecule type" value="Genomic_DNA"/>
</dbReference>
<organism evidence="2 3">
    <name type="scientific">Ambrosia artemisiifolia</name>
    <name type="common">Common ragweed</name>
    <dbReference type="NCBI Taxonomy" id="4212"/>
    <lineage>
        <taxon>Eukaryota</taxon>
        <taxon>Viridiplantae</taxon>
        <taxon>Streptophyta</taxon>
        <taxon>Embryophyta</taxon>
        <taxon>Tracheophyta</taxon>
        <taxon>Spermatophyta</taxon>
        <taxon>Magnoliopsida</taxon>
        <taxon>eudicotyledons</taxon>
        <taxon>Gunneridae</taxon>
        <taxon>Pentapetalae</taxon>
        <taxon>asterids</taxon>
        <taxon>campanulids</taxon>
        <taxon>Asterales</taxon>
        <taxon>Asteraceae</taxon>
        <taxon>Asteroideae</taxon>
        <taxon>Heliantheae alliance</taxon>
        <taxon>Heliantheae</taxon>
        <taxon>Ambrosia</taxon>
    </lineage>
</organism>
<evidence type="ECO:0000313" key="3">
    <source>
        <dbReference type="Proteomes" id="UP001206925"/>
    </source>
</evidence>
<evidence type="ECO:0000256" key="1">
    <source>
        <dbReference type="SAM" id="MobiDB-lite"/>
    </source>
</evidence>
<sequence>MQEVRAVENVTLARNLMLELQVLLEQWKENSETSKARMKQDKATVPEQGKVENHRAKRDTKMKCNFGERMTRIESYWKDLNLQVGKGYNNTCSVISLLRKIEKVLKEVPRSHWTKLQARFSSLRAEAETIIDDTTDQMKMQVDKKPNLFRELGTSSHGSS</sequence>
<evidence type="ECO:0000313" key="2">
    <source>
        <dbReference type="EMBL" id="KAI7739815.1"/>
    </source>
</evidence>
<comment type="caution">
    <text evidence="2">The sequence shown here is derived from an EMBL/GenBank/DDBJ whole genome shotgun (WGS) entry which is preliminary data.</text>
</comment>
<name>A0AAD5CEJ4_AMBAR</name>
<gene>
    <name evidence="2" type="ORF">M8C21_024279</name>
</gene>
<dbReference type="AlphaFoldDB" id="A0AAD5CEJ4"/>
<protein>
    <submittedName>
        <fullName evidence="2">Uncharacterized protein</fullName>
    </submittedName>
</protein>
<reference evidence="2" key="1">
    <citation type="submission" date="2022-06" db="EMBL/GenBank/DDBJ databases">
        <title>Uncovering the hologenomic basis of an extraordinary plant invasion.</title>
        <authorList>
            <person name="Bieker V.C."/>
            <person name="Martin M.D."/>
            <person name="Gilbert T."/>
            <person name="Hodgins K."/>
            <person name="Battlay P."/>
            <person name="Petersen B."/>
            <person name="Wilson J."/>
        </authorList>
    </citation>
    <scope>NUCLEOTIDE SEQUENCE</scope>
    <source>
        <strain evidence="2">AA19_3_7</strain>
        <tissue evidence="2">Leaf</tissue>
    </source>
</reference>
<accession>A0AAD5CEJ4</accession>
<dbReference type="Proteomes" id="UP001206925">
    <property type="component" value="Unassembled WGS sequence"/>
</dbReference>
<keyword evidence="3" id="KW-1185">Reference proteome</keyword>